<keyword evidence="11" id="KW-1185">Reference proteome</keyword>
<feature type="transmembrane region" description="Helical" evidence="8">
    <location>
        <begin position="439"/>
        <end position="457"/>
    </location>
</feature>
<keyword evidence="6 8" id="KW-0472">Membrane</keyword>
<feature type="domain" description="Major facilitator superfamily (MFS) profile" evidence="9">
    <location>
        <begin position="12"/>
        <end position="461"/>
    </location>
</feature>
<name>A0A1E3QEL5_LIPST</name>
<keyword evidence="4 8" id="KW-0812">Transmembrane</keyword>
<evidence type="ECO:0000256" key="6">
    <source>
        <dbReference type="ARBA" id="ARBA00023136"/>
    </source>
</evidence>
<dbReference type="SUPFAM" id="SSF103473">
    <property type="entry name" value="MFS general substrate transporter"/>
    <property type="match status" value="1"/>
</dbReference>
<dbReference type="OrthoDB" id="4142200at2759"/>
<feature type="transmembrane region" description="Helical" evidence="8">
    <location>
        <begin position="325"/>
        <end position="350"/>
    </location>
</feature>
<dbReference type="Proteomes" id="UP000094385">
    <property type="component" value="Unassembled WGS sequence"/>
</dbReference>
<evidence type="ECO:0000259" key="9">
    <source>
        <dbReference type="PROSITE" id="PS50850"/>
    </source>
</evidence>
<dbReference type="NCBIfam" id="TIGR00879">
    <property type="entry name" value="SP"/>
    <property type="match status" value="1"/>
</dbReference>
<feature type="transmembrane region" description="Helical" evidence="8">
    <location>
        <begin position="12"/>
        <end position="34"/>
    </location>
</feature>
<feature type="transmembrane region" description="Helical" evidence="8">
    <location>
        <begin position="139"/>
        <end position="159"/>
    </location>
</feature>
<dbReference type="PANTHER" id="PTHR48022">
    <property type="entry name" value="PLASTIDIC GLUCOSE TRANSPORTER 4"/>
    <property type="match status" value="1"/>
</dbReference>
<dbReference type="InterPro" id="IPR020846">
    <property type="entry name" value="MFS_dom"/>
</dbReference>
<feature type="transmembrane region" description="Helical" evidence="8">
    <location>
        <begin position="276"/>
        <end position="294"/>
    </location>
</feature>
<dbReference type="AlphaFoldDB" id="A0A1E3QEL5"/>
<feature type="transmembrane region" description="Helical" evidence="8">
    <location>
        <begin position="54"/>
        <end position="72"/>
    </location>
</feature>
<dbReference type="Pfam" id="PF00083">
    <property type="entry name" value="Sugar_tr"/>
    <property type="match status" value="1"/>
</dbReference>
<evidence type="ECO:0000256" key="8">
    <source>
        <dbReference type="SAM" id="Phobius"/>
    </source>
</evidence>
<keyword evidence="5 8" id="KW-1133">Transmembrane helix</keyword>
<feature type="transmembrane region" description="Helical" evidence="8">
    <location>
        <begin position="84"/>
        <end position="103"/>
    </location>
</feature>
<dbReference type="GO" id="GO:0016020">
    <property type="term" value="C:membrane"/>
    <property type="evidence" value="ECO:0007669"/>
    <property type="project" value="UniProtKB-SubCell"/>
</dbReference>
<evidence type="ECO:0000313" key="10">
    <source>
        <dbReference type="EMBL" id="ODQ76141.1"/>
    </source>
</evidence>
<feature type="transmembrane region" description="Helical" evidence="8">
    <location>
        <begin position="407"/>
        <end position="427"/>
    </location>
</feature>
<evidence type="ECO:0000313" key="11">
    <source>
        <dbReference type="Proteomes" id="UP000094385"/>
    </source>
</evidence>
<evidence type="ECO:0000256" key="1">
    <source>
        <dbReference type="ARBA" id="ARBA00004141"/>
    </source>
</evidence>
<feature type="transmembrane region" description="Helical" evidence="8">
    <location>
        <begin position="109"/>
        <end position="127"/>
    </location>
</feature>
<sequence length="523" mass="58071">MRTLRIYNPYLVALSATIGGMLFGFDISSVSAFVDNASYRQFFNYPGSTKQGGITAAMAGGSFLGSLCAGFVSDKLGRKYTIQLGAIIWMIGAAIQCSVQNVAQLICGRLIAGVAIGICSSQVPVYIAELSPKQIRGRLVGLFQWAVTWGIMIMFYISYGCTFLDGTKSFRLAWGIQMIPGLLLLLTLIVFPESPRWLAARDRWDEAIEIITHVQGKGDIENRDVQIEIQELREAVRIDKLSEEVTIFDLFAKGSRVRTFVGVSGQVWQQLTGMNVMMYYVVYTFLMAGYQGNTVLVSSSIQYVINVVMTVPALLFIDSWGRRPLLIYGACIMAVWLFAVSGLMAAHGHWVPNVGNNPNIRWIVPEKPAAKAIIACNYLFVATFATTWGPGIWIYVSEIFPLKQRAIGNGFCGAFNWIFNFALAFFVPPAFQNIQWKTYLIFAVFCIAMATHVFFLFPETKGKTLEEIDIIWSEHIKPWKTANADVTELAANRDLAKDGKAKEVEHMEHTATAAPAAETEPKV</sequence>
<dbReference type="PROSITE" id="PS50850">
    <property type="entry name" value="MFS"/>
    <property type="match status" value="1"/>
</dbReference>
<feature type="transmembrane region" description="Helical" evidence="8">
    <location>
        <begin position="171"/>
        <end position="191"/>
    </location>
</feature>
<dbReference type="PROSITE" id="PS00216">
    <property type="entry name" value="SUGAR_TRANSPORT_1"/>
    <property type="match status" value="2"/>
</dbReference>
<dbReference type="GO" id="GO:0005351">
    <property type="term" value="F:carbohydrate:proton symporter activity"/>
    <property type="evidence" value="ECO:0007669"/>
    <property type="project" value="TreeGrafter"/>
</dbReference>
<reference evidence="10 11" key="1">
    <citation type="journal article" date="2016" name="Proc. Natl. Acad. Sci. U.S.A.">
        <title>Comparative genomics of biotechnologically important yeasts.</title>
        <authorList>
            <person name="Riley R."/>
            <person name="Haridas S."/>
            <person name="Wolfe K.H."/>
            <person name="Lopes M.R."/>
            <person name="Hittinger C.T."/>
            <person name="Goeker M."/>
            <person name="Salamov A.A."/>
            <person name="Wisecaver J.H."/>
            <person name="Long T.M."/>
            <person name="Calvey C.H."/>
            <person name="Aerts A.L."/>
            <person name="Barry K.W."/>
            <person name="Choi C."/>
            <person name="Clum A."/>
            <person name="Coughlan A.Y."/>
            <person name="Deshpande S."/>
            <person name="Douglass A.P."/>
            <person name="Hanson S.J."/>
            <person name="Klenk H.-P."/>
            <person name="LaButti K.M."/>
            <person name="Lapidus A."/>
            <person name="Lindquist E.A."/>
            <person name="Lipzen A.M."/>
            <person name="Meier-Kolthoff J.P."/>
            <person name="Ohm R.A."/>
            <person name="Otillar R.P."/>
            <person name="Pangilinan J.L."/>
            <person name="Peng Y."/>
            <person name="Rokas A."/>
            <person name="Rosa C.A."/>
            <person name="Scheuner C."/>
            <person name="Sibirny A.A."/>
            <person name="Slot J.C."/>
            <person name="Stielow J.B."/>
            <person name="Sun H."/>
            <person name="Kurtzman C.P."/>
            <person name="Blackwell M."/>
            <person name="Grigoriev I.V."/>
            <person name="Jeffries T.W."/>
        </authorList>
    </citation>
    <scope>NUCLEOTIDE SEQUENCE [LARGE SCALE GENOMIC DNA]</scope>
    <source>
        <strain evidence="10 11">NRRL Y-11557</strain>
    </source>
</reference>
<organism evidence="10 11">
    <name type="scientific">Lipomyces starkeyi NRRL Y-11557</name>
    <dbReference type="NCBI Taxonomy" id="675824"/>
    <lineage>
        <taxon>Eukaryota</taxon>
        <taxon>Fungi</taxon>
        <taxon>Dikarya</taxon>
        <taxon>Ascomycota</taxon>
        <taxon>Saccharomycotina</taxon>
        <taxon>Lipomycetes</taxon>
        <taxon>Lipomycetales</taxon>
        <taxon>Lipomycetaceae</taxon>
        <taxon>Lipomyces</taxon>
    </lineage>
</organism>
<protein>
    <recommendedName>
        <fullName evidence="9">Major facilitator superfamily (MFS) profile domain-containing protein</fullName>
    </recommendedName>
</protein>
<comment type="subcellular location">
    <subcellularLocation>
        <location evidence="1">Membrane</location>
        <topology evidence="1">Multi-pass membrane protein</topology>
    </subcellularLocation>
</comment>
<dbReference type="PANTHER" id="PTHR48022:SF7">
    <property type="entry name" value="MAJOR FACILITATOR SUPERFAMILY (MFS) PROFILE DOMAIN-CONTAINING PROTEIN-RELATED"/>
    <property type="match status" value="1"/>
</dbReference>
<dbReference type="InterPro" id="IPR036259">
    <property type="entry name" value="MFS_trans_sf"/>
</dbReference>
<dbReference type="InterPro" id="IPR003663">
    <property type="entry name" value="Sugar/inositol_transpt"/>
</dbReference>
<dbReference type="CDD" id="cd17356">
    <property type="entry name" value="MFS_HXT"/>
    <property type="match status" value="1"/>
</dbReference>
<feature type="transmembrane region" description="Helical" evidence="8">
    <location>
        <begin position="370"/>
        <end position="395"/>
    </location>
</feature>
<evidence type="ECO:0000256" key="4">
    <source>
        <dbReference type="ARBA" id="ARBA00022692"/>
    </source>
</evidence>
<evidence type="ECO:0000256" key="3">
    <source>
        <dbReference type="ARBA" id="ARBA00022448"/>
    </source>
</evidence>
<accession>A0A1E3QEL5</accession>
<dbReference type="Gene3D" id="1.20.1250.20">
    <property type="entry name" value="MFS general substrate transporter like domains"/>
    <property type="match status" value="1"/>
</dbReference>
<dbReference type="FunFam" id="1.20.1250.20:FF:000026">
    <property type="entry name" value="MFS quinate transporter QutD"/>
    <property type="match status" value="1"/>
</dbReference>
<proteinExistence type="inferred from homology"/>
<evidence type="ECO:0000256" key="7">
    <source>
        <dbReference type="RuleBase" id="RU003346"/>
    </source>
</evidence>
<dbReference type="InterPro" id="IPR005828">
    <property type="entry name" value="MFS_sugar_transport-like"/>
</dbReference>
<comment type="similarity">
    <text evidence="2 7">Belongs to the major facilitator superfamily. Sugar transporter (TC 2.A.1.1) family.</text>
</comment>
<gene>
    <name evidence="10" type="ORF">LIPSTDRAFT_89272</name>
</gene>
<evidence type="ECO:0000256" key="5">
    <source>
        <dbReference type="ARBA" id="ARBA00022989"/>
    </source>
</evidence>
<keyword evidence="3 7" id="KW-0813">Transport</keyword>
<feature type="transmembrane region" description="Helical" evidence="8">
    <location>
        <begin position="300"/>
        <end position="318"/>
    </location>
</feature>
<dbReference type="PROSITE" id="PS00217">
    <property type="entry name" value="SUGAR_TRANSPORT_2"/>
    <property type="match status" value="1"/>
</dbReference>
<evidence type="ECO:0000256" key="2">
    <source>
        <dbReference type="ARBA" id="ARBA00010992"/>
    </source>
</evidence>
<dbReference type="PRINTS" id="PR00171">
    <property type="entry name" value="SUGRTRNSPORT"/>
</dbReference>
<dbReference type="STRING" id="675824.A0A1E3QEL5"/>
<dbReference type="EMBL" id="KV454289">
    <property type="protein sequence ID" value="ODQ76141.1"/>
    <property type="molecule type" value="Genomic_DNA"/>
</dbReference>
<dbReference type="InterPro" id="IPR050360">
    <property type="entry name" value="MFS_Sugar_Transporters"/>
</dbReference>
<dbReference type="InterPro" id="IPR005829">
    <property type="entry name" value="Sugar_transporter_CS"/>
</dbReference>